<evidence type="ECO:0000256" key="6">
    <source>
        <dbReference type="ARBA" id="ARBA00023014"/>
    </source>
</evidence>
<feature type="transmembrane region" description="Helical" evidence="8">
    <location>
        <begin position="179"/>
        <end position="203"/>
    </location>
</feature>
<dbReference type="GO" id="GO:0046872">
    <property type="term" value="F:metal ion binding"/>
    <property type="evidence" value="ECO:0007669"/>
    <property type="project" value="UniProtKB-KW"/>
</dbReference>
<feature type="region of interest" description="Disordered" evidence="7">
    <location>
        <begin position="377"/>
        <end position="399"/>
    </location>
</feature>
<dbReference type="GO" id="GO:0051539">
    <property type="term" value="F:4 iron, 4 sulfur cluster binding"/>
    <property type="evidence" value="ECO:0007669"/>
    <property type="project" value="UniProtKB-KW"/>
</dbReference>
<evidence type="ECO:0000259" key="10">
    <source>
        <dbReference type="PROSITE" id="PS51379"/>
    </source>
</evidence>
<dbReference type="PANTHER" id="PTHR30176">
    <property type="entry name" value="FERREDOXIN-TYPE PROTEIN NAPH"/>
    <property type="match status" value="1"/>
</dbReference>
<keyword evidence="3" id="KW-0479">Metal-binding</keyword>
<keyword evidence="6" id="KW-0411">Iron-sulfur</keyword>
<dbReference type="EMBL" id="WXEY01000009">
    <property type="protein sequence ID" value="MZP30001.1"/>
    <property type="molecule type" value="Genomic_DNA"/>
</dbReference>
<evidence type="ECO:0000256" key="9">
    <source>
        <dbReference type="SAM" id="SignalP"/>
    </source>
</evidence>
<dbReference type="InterPro" id="IPR017900">
    <property type="entry name" value="4Fe4S_Fe_S_CS"/>
</dbReference>
<feature type="chain" id="PRO_5032366024" evidence="9">
    <location>
        <begin position="34"/>
        <end position="399"/>
    </location>
</feature>
<feature type="transmembrane region" description="Helical" evidence="8">
    <location>
        <begin position="237"/>
        <end position="260"/>
    </location>
</feature>
<keyword evidence="1" id="KW-0813">Transport</keyword>
<comment type="caution">
    <text evidence="11">The sequence shown here is derived from an EMBL/GenBank/DDBJ whole genome shotgun (WGS) entry which is preliminary data.</text>
</comment>
<evidence type="ECO:0000256" key="4">
    <source>
        <dbReference type="ARBA" id="ARBA00022982"/>
    </source>
</evidence>
<keyword evidence="5" id="KW-0408">Iron</keyword>
<dbReference type="InterPro" id="IPR051684">
    <property type="entry name" value="Electron_Trans/Redox"/>
</dbReference>
<feature type="domain" description="4Fe-4S ferredoxin-type" evidence="10">
    <location>
        <begin position="319"/>
        <end position="349"/>
    </location>
</feature>
<feature type="domain" description="4Fe-4S ferredoxin-type" evidence="10">
    <location>
        <begin position="351"/>
        <end position="376"/>
    </location>
</feature>
<dbReference type="RefSeq" id="WP_161258484.1">
    <property type="nucleotide sequence ID" value="NZ_WXEY01000009.1"/>
</dbReference>
<evidence type="ECO:0000256" key="1">
    <source>
        <dbReference type="ARBA" id="ARBA00022448"/>
    </source>
</evidence>
<evidence type="ECO:0000256" key="5">
    <source>
        <dbReference type="ARBA" id="ARBA00023004"/>
    </source>
</evidence>
<dbReference type="PROSITE" id="PS51379">
    <property type="entry name" value="4FE4S_FER_2"/>
    <property type="match status" value="2"/>
</dbReference>
<dbReference type="GO" id="GO:0005886">
    <property type="term" value="C:plasma membrane"/>
    <property type="evidence" value="ECO:0007669"/>
    <property type="project" value="TreeGrafter"/>
</dbReference>
<gene>
    <name evidence="11" type="ORF">GTO91_09820</name>
</gene>
<feature type="transmembrane region" description="Helical" evidence="8">
    <location>
        <begin position="110"/>
        <end position="128"/>
    </location>
</feature>
<dbReference type="SUPFAM" id="SSF54862">
    <property type="entry name" value="4Fe-4S ferredoxins"/>
    <property type="match status" value="1"/>
</dbReference>
<keyword evidence="8" id="KW-1133">Transmembrane helix</keyword>
<proteinExistence type="predicted"/>
<name>A0A845LAP8_9FIRM</name>
<dbReference type="Gene3D" id="3.30.70.20">
    <property type="match status" value="1"/>
</dbReference>
<dbReference type="PROSITE" id="PS00198">
    <property type="entry name" value="4FE4S_FER_1"/>
    <property type="match status" value="1"/>
</dbReference>
<dbReference type="Proteomes" id="UP000463470">
    <property type="component" value="Unassembled WGS sequence"/>
</dbReference>
<dbReference type="AlphaFoldDB" id="A0A845LAP8"/>
<sequence>MQSFLYRRTRILRLIPVVFLFLNLMLNSSPALAEVGVPEIHVTEQTTIIELEQQSHLDREKLFQVLQIQEPVDEAATLAQLGLDPQRTTDLIKKEIGLTTTEKSKDWKLIATKFALWMIALIGSGYLLQRATRLKTKWRFIRISANILAALIFGVVLGSDPNPMGTVNDAFVLYGQTGAIFPPRLIAFVIFLILSLIAVRFICGWGCQLGGLQETLFRFRQQIGFGKKIGAGIKIPFNLALGIRFAVFMISAVAAVGWATNLIGSIDPFSVFAPAKWTPILLGSILIVLFLSLFIYRPWCTLACPFGTLAWLFERFAWMRIHPNPEKCTNCKVCTNVCPSGHAGPMLEGKKLSPDCFACGDCIASCPHQAMEFSSRSGNNKKNQSSIGDHNISHFQRPQ</sequence>
<dbReference type="InterPro" id="IPR017896">
    <property type="entry name" value="4Fe4S_Fe-S-bd"/>
</dbReference>
<dbReference type="Pfam" id="PF13187">
    <property type="entry name" value="Fer4_9"/>
    <property type="match status" value="1"/>
</dbReference>
<dbReference type="PANTHER" id="PTHR30176:SF3">
    <property type="entry name" value="FERREDOXIN-TYPE PROTEIN NAPH"/>
    <property type="match status" value="1"/>
</dbReference>
<evidence type="ECO:0000313" key="11">
    <source>
        <dbReference type="EMBL" id="MZP30001.1"/>
    </source>
</evidence>
<protein>
    <submittedName>
        <fullName evidence="11">4Fe-4S binding protein</fullName>
    </submittedName>
</protein>
<evidence type="ECO:0000256" key="8">
    <source>
        <dbReference type="SAM" id="Phobius"/>
    </source>
</evidence>
<keyword evidence="2" id="KW-0004">4Fe-4S</keyword>
<dbReference type="OrthoDB" id="9806398at2"/>
<keyword evidence="4" id="KW-0249">Electron transport</keyword>
<evidence type="ECO:0000256" key="3">
    <source>
        <dbReference type="ARBA" id="ARBA00022723"/>
    </source>
</evidence>
<evidence type="ECO:0000256" key="7">
    <source>
        <dbReference type="SAM" id="MobiDB-lite"/>
    </source>
</evidence>
<keyword evidence="8" id="KW-0812">Transmembrane</keyword>
<organism evidence="11 12">
    <name type="scientific">Heliomicrobium undosum</name>
    <dbReference type="NCBI Taxonomy" id="121734"/>
    <lineage>
        <taxon>Bacteria</taxon>
        <taxon>Bacillati</taxon>
        <taxon>Bacillota</taxon>
        <taxon>Clostridia</taxon>
        <taxon>Eubacteriales</taxon>
        <taxon>Heliobacteriaceae</taxon>
        <taxon>Heliomicrobium</taxon>
    </lineage>
</organism>
<accession>A0A845LAP8</accession>
<feature type="signal peptide" evidence="9">
    <location>
        <begin position="1"/>
        <end position="33"/>
    </location>
</feature>
<keyword evidence="12" id="KW-1185">Reference proteome</keyword>
<keyword evidence="9" id="KW-0732">Signal</keyword>
<evidence type="ECO:0000313" key="12">
    <source>
        <dbReference type="Proteomes" id="UP000463470"/>
    </source>
</evidence>
<reference evidence="11 12" key="1">
    <citation type="submission" date="2020-01" db="EMBL/GenBank/DDBJ databases">
        <title>Whole-genome sequence of Heliobacterium undosum DSM 13378.</title>
        <authorList>
            <person name="Kyndt J.A."/>
            <person name="Meyer T.E."/>
        </authorList>
    </citation>
    <scope>NUCLEOTIDE SEQUENCE [LARGE SCALE GENOMIC DNA]</scope>
    <source>
        <strain evidence="11 12">DSM 13378</strain>
    </source>
</reference>
<keyword evidence="8" id="KW-0472">Membrane</keyword>
<evidence type="ECO:0000256" key="2">
    <source>
        <dbReference type="ARBA" id="ARBA00022485"/>
    </source>
</evidence>
<dbReference type="Pfam" id="PF12801">
    <property type="entry name" value="Fer4_5"/>
    <property type="match status" value="2"/>
</dbReference>
<feature type="transmembrane region" description="Helical" evidence="8">
    <location>
        <begin position="140"/>
        <end position="159"/>
    </location>
</feature>
<feature type="transmembrane region" description="Helical" evidence="8">
    <location>
        <begin position="280"/>
        <end position="313"/>
    </location>
</feature>